<accession>A0ABZ1NSF6</accession>
<proteinExistence type="predicted"/>
<sequence>MARAWTRLVESVEAAGPDERVVYALLPTFSDAKVRRTVYVPASAPAGNP</sequence>
<dbReference type="Proteomes" id="UP001341259">
    <property type="component" value="Chromosome"/>
</dbReference>
<keyword evidence="2" id="KW-1185">Reference proteome</keyword>
<dbReference type="EMBL" id="CP107906">
    <property type="protein sequence ID" value="WUG94382.1"/>
    <property type="molecule type" value="Genomic_DNA"/>
</dbReference>
<protein>
    <submittedName>
        <fullName evidence="1">Uncharacterized protein</fullName>
    </submittedName>
</protein>
<reference evidence="1 2" key="1">
    <citation type="submission" date="2022-10" db="EMBL/GenBank/DDBJ databases">
        <title>The complete genomes of actinobacterial strains from the NBC collection.</title>
        <authorList>
            <person name="Joergensen T.S."/>
            <person name="Alvarez Arevalo M."/>
            <person name="Sterndorff E.B."/>
            <person name="Faurdal D."/>
            <person name="Vuksanovic O."/>
            <person name="Mourched A.-S."/>
            <person name="Charusanti P."/>
            <person name="Shaw S."/>
            <person name="Blin K."/>
            <person name="Weber T."/>
        </authorList>
    </citation>
    <scope>NUCLEOTIDE SEQUENCE [LARGE SCALE GENOMIC DNA]</scope>
    <source>
        <strain evidence="1 2">NBC_00456</strain>
    </source>
</reference>
<name>A0ABZ1NSF6_STRVL</name>
<evidence type="ECO:0000313" key="2">
    <source>
        <dbReference type="Proteomes" id="UP001341259"/>
    </source>
</evidence>
<organism evidence="1 2">
    <name type="scientific">Streptomyces violaceus</name>
    <name type="common">Streptomyces venezuelae</name>
    <dbReference type="NCBI Taxonomy" id="1936"/>
    <lineage>
        <taxon>Bacteria</taxon>
        <taxon>Bacillati</taxon>
        <taxon>Actinomycetota</taxon>
        <taxon>Actinomycetes</taxon>
        <taxon>Kitasatosporales</taxon>
        <taxon>Streptomycetaceae</taxon>
        <taxon>Streptomyces</taxon>
    </lineage>
</organism>
<evidence type="ECO:0000313" key="1">
    <source>
        <dbReference type="EMBL" id="WUG94382.1"/>
    </source>
</evidence>
<gene>
    <name evidence="1" type="ORF">OHB29_15735</name>
</gene>
<dbReference type="RefSeq" id="WP_328338855.1">
    <property type="nucleotide sequence ID" value="NZ_CP107906.1"/>
</dbReference>